<keyword evidence="2" id="KW-1185">Reference proteome</keyword>
<sequence length="67" mass="7416">MFIRQYSKKVFKALGKIRHIAETHGSGVNHNNLEPQINAAEDELEGNVTPNGKFLTFGRGGYILGKC</sequence>
<reference evidence="1 2" key="1">
    <citation type="submission" date="2020-01" db="EMBL/GenBank/DDBJ databases">
        <authorList>
            <person name="Kim M.K."/>
        </authorList>
    </citation>
    <scope>NUCLEOTIDE SEQUENCE [LARGE SCALE GENOMIC DNA]</scope>
    <source>
        <strain evidence="1 2">172606-1</strain>
    </source>
</reference>
<evidence type="ECO:0000313" key="2">
    <source>
        <dbReference type="Proteomes" id="UP000480178"/>
    </source>
</evidence>
<name>A0A6C0GGS7_9BACT</name>
<accession>A0A6C0GGS7</accession>
<evidence type="ECO:0000313" key="1">
    <source>
        <dbReference type="EMBL" id="QHT66983.1"/>
    </source>
</evidence>
<dbReference type="AlphaFoldDB" id="A0A6C0GGS7"/>
<organism evidence="1 2">
    <name type="scientific">Rhodocytophaga rosea</name>
    <dbReference type="NCBI Taxonomy" id="2704465"/>
    <lineage>
        <taxon>Bacteria</taxon>
        <taxon>Pseudomonadati</taxon>
        <taxon>Bacteroidota</taxon>
        <taxon>Cytophagia</taxon>
        <taxon>Cytophagales</taxon>
        <taxon>Rhodocytophagaceae</taxon>
        <taxon>Rhodocytophaga</taxon>
    </lineage>
</organism>
<gene>
    <name evidence="1" type="ORF">GXP67_10145</name>
</gene>
<proteinExistence type="predicted"/>
<dbReference type="EMBL" id="CP048222">
    <property type="protein sequence ID" value="QHT66983.1"/>
    <property type="molecule type" value="Genomic_DNA"/>
</dbReference>
<dbReference type="KEGG" id="rhoz:GXP67_10145"/>
<protein>
    <submittedName>
        <fullName evidence="1">Uncharacterized protein</fullName>
    </submittedName>
</protein>
<dbReference type="Proteomes" id="UP000480178">
    <property type="component" value="Chromosome"/>
</dbReference>
<dbReference type="RefSeq" id="WP_162443027.1">
    <property type="nucleotide sequence ID" value="NZ_CP048222.1"/>
</dbReference>